<dbReference type="InterPro" id="IPR003507">
    <property type="entry name" value="S66_fam"/>
</dbReference>
<keyword evidence="3" id="KW-0645">Protease</keyword>
<evidence type="ECO:0000259" key="7">
    <source>
        <dbReference type="Pfam" id="PF17676"/>
    </source>
</evidence>
<keyword evidence="5" id="KW-0720">Serine protease</keyword>
<dbReference type="PANTHER" id="PTHR30237:SF2">
    <property type="entry name" value="MUREIN TETRAPEPTIDE CARBOXYPEPTIDASE"/>
    <property type="match status" value="1"/>
</dbReference>
<proteinExistence type="inferred from homology"/>
<dbReference type="Pfam" id="PF02016">
    <property type="entry name" value="Peptidase_S66"/>
    <property type="match status" value="1"/>
</dbReference>
<evidence type="ECO:0000256" key="3">
    <source>
        <dbReference type="ARBA" id="ARBA00022670"/>
    </source>
</evidence>
<feature type="domain" description="LD-carboxypeptidase C-terminal" evidence="7">
    <location>
        <begin position="181"/>
        <end position="295"/>
    </location>
</feature>
<protein>
    <submittedName>
        <fullName evidence="8">LD-carboxypeptidase</fullName>
    </submittedName>
</protein>
<dbReference type="PIRSF" id="PIRSF028757">
    <property type="entry name" value="LD-carboxypeptidase"/>
    <property type="match status" value="1"/>
</dbReference>
<dbReference type="RefSeq" id="WP_357782587.1">
    <property type="nucleotide sequence ID" value="NZ_JBFAKC010000004.1"/>
</dbReference>
<comment type="similarity">
    <text evidence="1">Belongs to the peptidase S66 family.</text>
</comment>
<evidence type="ECO:0000313" key="9">
    <source>
        <dbReference type="Proteomes" id="UP001551695"/>
    </source>
</evidence>
<gene>
    <name evidence="8" type="ORF">AB0I48_11510</name>
</gene>
<dbReference type="SUPFAM" id="SSF52317">
    <property type="entry name" value="Class I glutamine amidotransferase-like"/>
    <property type="match status" value="1"/>
</dbReference>
<dbReference type="SUPFAM" id="SSF141986">
    <property type="entry name" value="LD-carboxypeptidase A C-terminal domain-like"/>
    <property type="match status" value="1"/>
</dbReference>
<dbReference type="InterPro" id="IPR040921">
    <property type="entry name" value="Peptidase_S66C"/>
</dbReference>
<reference evidence="8 9" key="1">
    <citation type="submission" date="2024-06" db="EMBL/GenBank/DDBJ databases">
        <title>The Natural Products Discovery Center: Release of the First 8490 Sequenced Strains for Exploring Actinobacteria Biosynthetic Diversity.</title>
        <authorList>
            <person name="Kalkreuter E."/>
            <person name="Kautsar S.A."/>
            <person name="Yang D."/>
            <person name="Bader C.D."/>
            <person name="Teijaro C.N."/>
            <person name="Fluegel L."/>
            <person name="Davis C.M."/>
            <person name="Simpson J.R."/>
            <person name="Lauterbach L."/>
            <person name="Steele A.D."/>
            <person name="Gui C."/>
            <person name="Meng S."/>
            <person name="Li G."/>
            <person name="Viehrig K."/>
            <person name="Ye F."/>
            <person name="Su P."/>
            <person name="Kiefer A.F."/>
            <person name="Nichols A."/>
            <person name="Cepeda A.J."/>
            <person name="Yan W."/>
            <person name="Fan B."/>
            <person name="Jiang Y."/>
            <person name="Adhikari A."/>
            <person name="Zheng C.-J."/>
            <person name="Schuster L."/>
            <person name="Cowan T.M."/>
            <person name="Smanski M.J."/>
            <person name="Chevrette M.G."/>
            <person name="De Carvalho L.P.S."/>
            <person name="Shen B."/>
        </authorList>
    </citation>
    <scope>NUCLEOTIDE SEQUENCE [LARGE SCALE GENOMIC DNA]</scope>
    <source>
        <strain evidence="8 9">NPDC050403</strain>
    </source>
</reference>
<keyword evidence="2" id="KW-0121">Carboxypeptidase</keyword>
<dbReference type="PANTHER" id="PTHR30237">
    <property type="entry name" value="MURAMOYLTETRAPEPTIDE CARBOXYPEPTIDASE"/>
    <property type="match status" value="1"/>
</dbReference>
<dbReference type="CDD" id="cd07025">
    <property type="entry name" value="Peptidase_S66"/>
    <property type="match status" value="1"/>
</dbReference>
<feature type="domain" description="LD-carboxypeptidase N-terminal" evidence="6">
    <location>
        <begin position="22"/>
        <end position="139"/>
    </location>
</feature>
<evidence type="ECO:0000256" key="5">
    <source>
        <dbReference type="ARBA" id="ARBA00022825"/>
    </source>
</evidence>
<keyword evidence="4" id="KW-0378">Hydrolase</keyword>
<comment type="caution">
    <text evidence="8">The sequence shown here is derived from an EMBL/GenBank/DDBJ whole genome shotgun (WGS) entry which is preliminary data.</text>
</comment>
<evidence type="ECO:0000256" key="2">
    <source>
        <dbReference type="ARBA" id="ARBA00022645"/>
    </source>
</evidence>
<evidence type="ECO:0000256" key="4">
    <source>
        <dbReference type="ARBA" id="ARBA00022801"/>
    </source>
</evidence>
<dbReference type="Gene3D" id="3.50.30.60">
    <property type="entry name" value="LD-carboxypeptidase A C-terminal domain-like"/>
    <property type="match status" value="1"/>
</dbReference>
<sequence length="310" mass="32801">MTNRSSESGVRPWASLRPGDTVRLVSPASFPEDPGAIEELTGILLGWGLRVQVGEHALDRHGYMAGTDEDRLADLNAAYADPVVRALITTRGGAGAYRILDGIDYAAIRADPKPLIGFSDITYLHLAIWQHVHVPGIHGCLVGADAIDTVRHLLTTTRPHVLARNPELMSAAVETPGRARGFTMGGSLAALAGMVGAGLPDLSGAIVIIEAQRVVGLGQVDRQLTQLIRSGAFDGIAAIALGRFHGFEDYTDRGWNLIDVLRDRLIPLGKPILGGLEIGHGPDPHAIALGVAAELDTDSGTLTCYSPEGR</sequence>
<dbReference type="InterPro" id="IPR027478">
    <property type="entry name" value="LdcA_N"/>
</dbReference>
<dbReference type="Gene3D" id="3.40.50.10740">
    <property type="entry name" value="Class I glutamine amidotransferase-like"/>
    <property type="match status" value="1"/>
</dbReference>
<dbReference type="InterPro" id="IPR027461">
    <property type="entry name" value="Carboxypeptidase_A_C_sf"/>
</dbReference>
<evidence type="ECO:0000313" key="8">
    <source>
        <dbReference type="EMBL" id="MEV0708184.1"/>
    </source>
</evidence>
<keyword evidence="9" id="KW-1185">Reference proteome</keyword>
<name>A0ABV3FRZ3_9NOCA</name>
<dbReference type="EMBL" id="JBFAKC010000004">
    <property type="protein sequence ID" value="MEV0708184.1"/>
    <property type="molecule type" value="Genomic_DNA"/>
</dbReference>
<dbReference type="Proteomes" id="UP001551695">
    <property type="component" value="Unassembled WGS sequence"/>
</dbReference>
<organism evidence="8 9">
    <name type="scientific">Nocardia aurea</name>
    <dbReference type="NCBI Taxonomy" id="2144174"/>
    <lineage>
        <taxon>Bacteria</taxon>
        <taxon>Bacillati</taxon>
        <taxon>Actinomycetota</taxon>
        <taxon>Actinomycetes</taxon>
        <taxon>Mycobacteriales</taxon>
        <taxon>Nocardiaceae</taxon>
        <taxon>Nocardia</taxon>
    </lineage>
</organism>
<evidence type="ECO:0000259" key="6">
    <source>
        <dbReference type="Pfam" id="PF02016"/>
    </source>
</evidence>
<accession>A0ABV3FRZ3</accession>
<evidence type="ECO:0000256" key="1">
    <source>
        <dbReference type="ARBA" id="ARBA00010233"/>
    </source>
</evidence>
<dbReference type="InterPro" id="IPR040449">
    <property type="entry name" value="Peptidase_S66_N"/>
</dbReference>
<dbReference type="InterPro" id="IPR029062">
    <property type="entry name" value="Class_I_gatase-like"/>
</dbReference>
<dbReference type="Pfam" id="PF17676">
    <property type="entry name" value="Peptidase_S66C"/>
    <property type="match status" value="1"/>
</dbReference>